<feature type="transmembrane region" description="Helical" evidence="5">
    <location>
        <begin position="78"/>
        <end position="95"/>
    </location>
</feature>
<dbReference type="SUPFAM" id="SSF103473">
    <property type="entry name" value="MFS general substrate transporter"/>
    <property type="match status" value="1"/>
</dbReference>
<evidence type="ECO:0000256" key="5">
    <source>
        <dbReference type="SAM" id="Phobius"/>
    </source>
</evidence>
<dbReference type="InterPro" id="IPR020846">
    <property type="entry name" value="MFS_dom"/>
</dbReference>
<feature type="transmembrane region" description="Helical" evidence="5">
    <location>
        <begin position="137"/>
        <end position="158"/>
    </location>
</feature>
<dbReference type="Proteomes" id="UP000295444">
    <property type="component" value="Unassembled WGS sequence"/>
</dbReference>
<evidence type="ECO:0000256" key="3">
    <source>
        <dbReference type="ARBA" id="ARBA00022989"/>
    </source>
</evidence>
<comment type="caution">
    <text evidence="7">The sequence shown here is derived from an EMBL/GenBank/DDBJ whole genome shotgun (WGS) entry which is preliminary data.</text>
</comment>
<evidence type="ECO:0000256" key="4">
    <source>
        <dbReference type="ARBA" id="ARBA00023136"/>
    </source>
</evidence>
<feature type="transmembrane region" description="Helical" evidence="5">
    <location>
        <begin position="107"/>
        <end position="125"/>
    </location>
</feature>
<dbReference type="Pfam" id="PF07690">
    <property type="entry name" value="MFS_1"/>
    <property type="match status" value="1"/>
</dbReference>
<feature type="transmembrane region" description="Helical" evidence="5">
    <location>
        <begin position="247"/>
        <end position="266"/>
    </location>
</feature>
<feature type="transmembrane region" description="Helical" evidence="5">
    <location>
        <begin position="48"/>
        <end position="66"/>
    </location>
</feature>
<organism evidence="7 8">
    <name type="scientific">Labedaea rhizosphaerae</name>
    <dbReference type="NCBI Taxonomy" id="598644"/>
    <lineage>
        <taxon>Bacteria</taxon>
        <taxon>Bacillati</taxon>
        <taxon>Actinomycetota</taxon>
        <taxon>Actinomycetes</taxon>
        <taxon>Pseudonocardiales</taxon>
        <taxon>Pseudonocardiaceae</taxon>
        <taxon>Labedaea</taxon>
    </lineage>
</organism>
<evidence type="ECO:0000313" key="8">
    <source>
        <dbReference type="Proteomes" id="UP000295444"/>
    </source>
</evidence>
<evidence type="ECO:0000256" key="1">
    <source>
        <dbReference type="ARBA" id="ARBA00004651"/>
    </source>
</evidence>
<proteinExistence type="predicted"/>
<keyword evidence="2 5" id="KW-0812">Transmembrane</keyword>
<feature type="transmembrane region" description="Helical" evidence="5">
    <location>
        <begin position="396"/>
        <end position="419"/>
    </location>
</feature>
<accession>A0A4R6RYG1</accession>
<evidence type="ECO:0000259" key="6">
    <source>
        <dbReference type="PROSITE" id="PS50850"/>
    </source>
</evidence>
<dbReference type="PANTHER" id="PTHR23501:SF154">
    <property type="entry name" value="MULTIDRUG-EFFLUX TRANSPORTER RV1634-RELATED"/>
    <property type="match status" value="1"/>
</dbReference>
<gene>
    <name evidence="7" type="ORF">EV186_108186</name>
</gene>
<dbReference type="Gene3D" id="1.20.1250.20">
    <property type="entry name" value="MFS general substrate transporter like domains"/>
    <property type="match status" value="1"/>
</dbReference>
<feature type="transmembrane region" description="Helical" evidence="5">
    <location>
        <begin position="278"/>
        <end position="299"/>
    </location>
</feature>
<evidence type="ECO:0000313" key="7">
    <source>
        <dbReference type="EMBL" id="TDP91973.1"/>
    </source>
</evidence>
<feature type="domain" description="Major facilitator superfamily (MFS) profile" evidence="6">
    <location>
        <begin position="9"/>
        <end position="422"/>
    </location>
</feature>
<reference evidence="7 8" key="1">
    <citation type="submission" date="2019-03" db="EMBL/GenBank/DDBJ databases">
        <title>Genomic Encyclopedia of Type Strains, Phase IV (KMG-IV): sequencing the most valuable type-strain genomes for metagenomic binning, comparative biology and taxonomic classification.</title>
        <authorList>
            <person name="Goeker M."/>
        </authorList>
    </citation>
    <scope>NUCLEOTIDE SEQUENCE [LARGE SCALE GENOMIC DNA]</scope>
    <source>
        <strain evidence="7 8">DSM 45361</strain>
    </source>
</reference>
<name>A0A4R6RYG1_LABRH</name>
<feature type="transmembrane region" description="Helical" evidence="5">
    <location>
        <begin position="218"/>
        <end position="235"/>
    </location>
</feature>
<keyword evidence="3 5" id="KW-1133">Transmembrane helix</keyword>
<keyword evidence="8" id="KW-1185">Reference proteome</keyword>
<evidence type="ECO:0000256" key="2">
    <source>
        <dbReference type="ARBA" id="ARBA00022692"/>
    </source>
</evidence>
<dbReference type="InterPro" id="IPR011701">
    <property type="entry name" value="MFS"/>
</dbReference>
<sequence>MGVMERGRGALALASGVVVLEFAAAVATFVFATLLPAVAAELRAQAHLGLLLAGATLGLFTALPLASRVLHRLGPGRTLALGVLGYLGGLALAATARSPLVFGAGEFLNGFAGGLLAVYGMSAVIDHLDDALRAKVVAASSAMWILPALVAPPVTLLLQHAVGWRWTLLLPLPFVLAGRLLVVRAVPGETRSPGRPLGRTLLIPVGVATLVLSPWWPAMLGGAVVATVGVVAILPEGTARLRRGAPASLAALALFGAGYFGAHAMVTVLLTDGYHASIGQAAAVLSAGSLAWGLSTLVISRLRWAPPAWAGLAITTAATLTLAVTSSFPVAVVVWTLGGMGIGLAYPRVYLSATTDSSIPATELATAAITAEGFGALFGRAAGGAVVSLAVGAGLAVPHALTIAYVVFGITLAGATVVAGRT</sequence>
<dbReference type="PROSITE" id="PS50850">
    <property type="entry name" value="MFS"/>
    <property type="match status" value="1"/>
</dbReference>
<dbReference type="EMBL" id="SNXZ01000008">
    <property type="protein sequence ID" value="TDP91973.1"/>
    <property type="molecule type" value="Genomic_DNA"/>
</dbReference>
<protein>
    <submittedName>
        <fullName evidence="7">Putative MFS family arabinose efflux permease</fullName>
    </submittedName>
</protein>
<comment type="subcellular location">
    <subcellularLocation>
        <location evidence="1">Cell membrane</location>
        <topology evidence="1">Multi-pass membrane protein</topology>
    </subcellularLocation>
</comment>
<dbReference type="PANTHER" id="PTHR23501">
    <property type="entry name" value="MAJOR FACILITATOR SUPERFAMILY"/>
    <property type="match status" value="1"/>
</dbReference>
<dbReference type="AlphaFoldDB" id="A0A4R6RYG1"/>
<feature type="transmembrane region" description="Helical" evidence="5">
    <location>
        <begin position="311"/>
        <end position="337"/>
    </location>
</feature>
<keyword evidence="4 5" id="KW-0472">Membrane</keyword>
<dbReference type="InterPro" id="IPR036259">
    <property type="entry name" value="MFS_trans_sf"/>
</dbReference>
<dbReference type="GO" id="GO:0005886">
    <property type="term" value="C:plasma membrane"/>
    <property type="evidence" value="ECO:0007669"/>
    <property type="project" value="UniProtKB-SubCell"/>
</dbReference>
<dbReference type="GO" id="GO:0022857">
    <property type="term" value="F:transmembrane transporter activity"/>
    <property type="evidence" value="ECO:0007669"/>
    <property type="project" value="InterPro"/>
</dbReference>